<accession>A0A2N9HKE5</accession>
<dbReference type="PANTHER" id="PTHR12765">
    <property type="entry name" value="RED PROTEIN IK FACTOR CYTOKINE IK"/>
    <property type="match status" value="1"/>
</dbReference>
<dbReference type="AlphaFoldDB" id="A0A2N9HKE5"/>
<dbReference type="Pfam" id="PF07808">
    <property type="entry name" value="RED_N"/>
    <property type="match status" value="1"/>
</dbReference>
<keyword evidence="2" id="KW-0539">Nucleus</keyword>
<protein>
    <recommendedName>
        <fullName evidence="3">RED-like N-terminal domain-containing protein</fullName>
    </recommendedName>
</protein>
<organism evidence="4">
    <name type="scientific">Fagus sylvatica</name>
    <name type="common">Beechnut</name>
    <dbReference type="NCBI Taxonomy" id="28930"/>
    <lineage>
        <taxon>Eukaryota</taxon>
        <taxon>Viridiplantae</taxon>
        <taxon>Streptophyta</taxon>
        <taxon>Embryophyta</taxon>
        <taxon>Tracheophyta</taxon>
        <taxon>Spermatophyta</taxon>
        <taxon>Magnoliopsida</taxon>
        <taxon>eudicotyledons</taxon>
        <taxon>Gunneridae</taxon>
        <taxon>Pentapetalae</taxon>
        <taxon>rosids</taxon>
        <taxon>fabids</taxon>
        <taxon>Fagales</taxon>
        <taxon>Fagaceae</taxon>
        <taxon>Fagus</taxon>
    </lineage>
</organism>
<reference evidence="4" key="1">
    <citation type="submission" date="2018-02" db="EMBL/GenBank/DDBJ databases">
        <authorList>
            <person name="Cohen D.B."/>
            <person name="Kent A.D."/>
        </authorList>
    </citation>
    <scope>NUCLEOTIDE SEQUENCE</scope>
</reference>
<evidence type="ECO:0000313" key="4">
    <source>
        <dbReference type="EMBL" id="SPD12682.1"/>
    </source>
</evidence>
<dbReference type="InterPro" id="IPR039896">
    <property type="entry name" value="Red-like"/>
</dbReference>
<evidence type="ECO:0000256" key="1">
    <source>
        <dbReference type="ARBA" id="ARBA00004123"/>
    </source>
</evidence>
<dbReference type="EMBL" id="OIVN01003651">
    <property type="protein sequence ID" value="SPD12682.1"/>
    <property type="molecule type" value="Genomic_DNA"/>
</dbReference>
<name>A0A2N9HKE5_FAGSY</name>
<comment type="subcellular location">
    <subcellularLocation>
        <location evidence="1">Nucleus</location>
    </subcellularLocation>
</comment>
<dbReference type="InterPro" id="IPR012916">
    <property type="entry name" value="RED_N"/>
</dbReference>
<gene>
    <name evidence="4" type="ORF">FSB_LOCUS40564</name>
</gene>
<proteinExistence type="predicted"/>
<dbReference type="GO" id="GO:0005634">
    <property type="term" value="C:nucleus"/>
    <property type="evidence" value="ECO:0007669"/>
    <property type="project" value="UniProtKB-SubCell"/>
</dbReference>
<evidence type="ECO:0000259" key="3">
    <source>
        <dbReference type="Pfam" id="PF07808"/>
    </source>
</evidence>
<sequence>MEGGYSNDIPTTLHRSKADCPVPEEMVTVSVDGSVLDRIAKIMSYLRLGSSGKVLKKKKKERDAKESGLLSCIDMYVLSGHSAALLKWAFPLLVLSMMKRSRKPNGGMSKPNGGMSKNLLAKALNAIPESEFVPPPPPPLRNGKLILVIIHLEIQVITWGRFSKLSFP</sequence>
<evidence type="ECO:0000256" key="2">
    <source>
        <dbReference type="ARBA" id="ARBA00023242"/>
    </source>
</evidence>
<feature type="domain" description="RED-like N-terminal" evidence="3">
    <location>
        <begin position="4"/>
        <end position="59"/>
    </location>
</feature>